<dbReference type="EMBL" id="RJTW01000006">
    <property type="protein sequence ID" value="ROH91466.1"/>
    <property type="molecule type" value="Genomic_DNA"/>
</dbReference>
<keyword evidence="2" id="KW-1185">Reference proteome</keyword>
<accession>A0ABX9X781</accession>
<reference evidence="1 2" key="1">
    <citation type="submission" date="2018-11" db="EMBL/GenBank/DDBJ databases">
        <title>Proposal to divide the Flavobacteriaceae and reorganize its genera based on Amino Acid Identity values calculated from whole genome sequences.</title>
        <authorList>
            <person name="Nicholson A.C."/>
            <person name="Gulvik C.A."/>
            <person name="Whitney A.M."/>
            <person name="Humrighouse B.W."/>
            <person name="Bell M."/>
            <person name="Holmes B."/>
            <person name="Steigerwalt A."/>
            <person name="Villarma A."/>
            <person name="Sheth M."/>
            <person name="Batra D."/>
            <person name="Pryor J."/>
            <person name="Bernardet J.-F."/>
            <person name="Hugo C."/>
            <person name="Kampfer P."/>
            <person name="Newman J."/>
            <person name="Mcquiston J.R."/>
        </authorList>
    </citation>
    <scope>NUCLEOTIDE SEQUENCE [LARGE SCALE GENOMIC DNA]</scope>
    <source>
        <strain evidence="1 2">G0235</strain>
    </source>
</reference>
<evidence type="ECO:0000313" key="2">
    <source>
        <dbReference type="Proteomes" id="UP000281899"/>
    </source>
</evidence>
<comment type="caution">
    <text evidence="1">The sequence shown here is derived from an EMBL/GenBank/DDBJ whole genome shotgun (WGS) entry which is preliminary data.</text>
</comment>
<name>A0ABX9X781_9FLAO</name>
<protein>
    <recommendedName>
        <fullName evidence="3">Transposase</fullName>
    </recommendedName>
</protein>
<gene>
    <name evidence="1" type="ORF">EGI15_12985</name>
</gene>
<sequence length="72" mass="8600">MFGKGSEKNKHKIHSGLIKPVKHFRISYQRKIFRDLNKQQKLFELLKSEIRAAKKTYPNRQVFNIFLGIKDL</sequence>
<dbReference type="Proteomes" id="UP000281899">
    <property type="component" value="Unassembled WGS sequence"/>
</dbReference>
<evidence type="ECO:0000313" key="1">
    <source>
        <dbReference type="EMBL" id="ROH91466.1"/>
    </source>
</evidence>
<organism evidence="1 2">
    <name type="scientific">Chryseobacterium cucumeris</name>
    <dbReference type="NCBI Taxonomy" id="1813611"/>
    <lineage>
        <taxon>Bacteria</taxon>
        <taxon>Pseudomonadati</taxon>
        <taxon>Bacteroidota</taxon>
        <taxon>Flavobacteriia</taxon>
        <taxon>Flavobacteriales</taxon>
        <taxon>Weeksellaceae</taxon>
        <taxon>Chryseobacterium group</taxon>
        <taxon>Chryseobacterium</taxon>
    </lineage>
</organism>
<proteinExistence type="predicted"/>
<evidence type="ECO:0008006" key="3">
    <source>
        <dbReference type="Google" id="ProtNLM"/>
    </source>
</evidence>